<gene>
    <name evidence="1" type="ORF">AW10_02743</name>
</gene>
<dbReference type="PATRIC" id="fig|1454003.3.peg.2798"/>
<dbReference type="STRING" id="1454003.AW10_02743"/>
<organism evidence="1 2">
    <name type="scientific">Candidatus Accumulibacter appositus</name>
    <dbReference type="NCBI Taxonomy" id="1454003"/>
    <lineage>
        <taxon>Bacteria</taxon>
        <taxon>Pseudomonadati</taxon>
        <taxon>Pseudomonadota</taxon>
        <taxon>Betaproteobacteria</taxon>
        <taxon>Candidatus Accumulibacter</taxon>
    </lineage>
</organism>
<dbReference type="Proteomes" id="UP000021816">
    <property type="component" value="Unassembled WGS sequence"/>
</dbReference>
<name>A0A011PPE4_9PROT</name>
<accession>A0A011PPE4</accession>
<dbReference type="AlphaFoldDB" id="A0A011PPE4"/>
<reference evidence="1 2" key="1">
    <citation type="submission" date="2014-02" db="EMBL/GenBank/DDBJ databases">
        <title>Expanding our view of genomic diversity in Candidatus Accumulibacter clades.</title>
        <authorList>
            <person name="Skennerton C.T."/>
            <person name="Barr J.J."/>
            <person name="Slater F.R."/>
            <person name="Bond P.L."/>
            <person name="Tyson G.W."/>
        </authorList>
    </citation>
    <scope>NUCLEOTIDE SEQUENCE [LARGE SCALE GENOMIC DNA]</scope>
    <source>
        <strain evidence="2">BA-92</strain>
    </source>
</reference>
<evidence type="ECO:0000313" key="2">
    <source>
        <dbReference type="Proteomes" id="UP000021816"/>
    </source>
</evidence>
<evidence type="ECO:0008006" key="3">
    <source>
        <dbReference type="Google" id="ProtNLM"/>
    </source>
</evidence>
<sequence length="343" mass="38532">MKVVEYTQAFSDRLDAAIAKADFDVPLLSRPQYVRHMFLRDPHSRLQLLLSTEGAVVATLGSEYVRMQSGSRSLAVAILSNTYSFEPGAVTFLLHRWMKTCEIGILFPGNLQMRQLIARQKRWVQIPGLRTLWLNWDYPVFAHDPLWKRLAKPVISRATRVDAGAFGSLVSRGARGAITVRNEDRIPENLPRWDGGFGLKLSEGADYLNWRFDTALDYVRYRLFSVWVAGSRCGAVVLAEWPHCVVVSYCDGDDPDDLAGGVLLAIAEVNQGEHRYRKVLLSAIHARMRKAFERAGFRPDPVETPFYMASFGDQSVPESDGDWLLNLEFGDAGAMFGLVYTGP</sequence>
<protein>
    <recommendedName>
        <fullName evidence="3">GNAT family N-acetyltransferase</fullName>
    </recommendedName>
</protein>
<comment type="caution">
    <text evidence="1">The sequence shown here is derived from an EMBL/GenBank/DDBJ whole genome shotgun (WGS) entry which is preliminary data.</text>
</comment>
<evidence type="ECO:0000313" key="1">
    <source>
        <dbReference type="EMBL" id="EXI78872.1"/>
    </source>
</evidence>
<dbReference type="EMBL" id="JEMX01000063">
    <property type="protein sequence ID" value="EXI78872.1"/>
    <property type="molecule type" value="Genomic_DNA"/>
</dbReference>
<proteinExistence type="predicted"/>